<comment type="caution">
    <text evidence="1">The sequence shown here is derived from an EMBL/GenBank/DDBJ whole genome shotgun (WGS) entry which is preliminary data.</text>
</comment>
<gene>
    <name evidence="1" type="ORF">Krac_11640</name>
</gene>
<name>D6TCZ2_KTERA</name>
<dbReference type="STRING" id="485913.Krac_11640"/>
<organism evidence="1 2">
    <name type="scientific">Ktedonobacter racemifer DSM 44963</name>
    <dbReference type="NCBI Taxonomy" id="485913"/>
    <lineage>
        <taxon>Bacteria</taxon>
        <taxon>Bacillati</taxon>
        <taxon>Chloroflexota</taxon>
        <taxon>Ktedonobacteria</taxon>
        <taxon>Ktedonobacterales</taxon>
        <taxon>Ktedonobacteraceae</taxon>
        <taxon>Ktedonobacter</taxon>
    </lineage>
</organism>
<evidence type="ECO:0000313" key="2">
    <source>
        <dbReference type="Proteomes" id="UP000004508"/>
    </source>
</evidence>
<sequence>MRYAEHRELRNFQGFCAFSLTDSRLIHESQFFIGYHLLKLDIKGLTNTKGSLHNKISILLSGLQCF</sequence>
<proteinExistence type="predicted"/>
<protein>
    <submittedName>
        <fullName evidence="1">Uncharacterized protein</fullName>
    </submittedName>
</protein>
<keyword evidence="2" id="KW-1185">Reference proteome</keyword>
<dbReference type="Proteomes" id="UP000004508">
    <property type="component" value="Unassembled WGS sequence"/>
</dbReference>
<dbReference type="EMBL" id="ADVG01000001">
    <property type="protein sequence ID" value="EFH90043.1"/>
    <property type="molecule type" value="Genomic_DNA"/>
</dbReference>
<evidence type="ECO:0000313" key="1">
    <source>
        <dbReference type="EMBL" id="EFH90043.1"/>
    </source>
</evidence>
<reference evidence="1 2" key="1">
    <citation type="journal article" date="2011" name="Stand. Genomic Sci.">
        <title>Non-contiguous finished genome sequence and contextual data of the filamentous soil bacterium Ktedonobacter racemifer type strain (SOSP1-21).</title>
        <authorList>
            <person name="Chang Y.J."/>
            <person name="Land M."/>
            <person name="Hauser L."/>
            <person name="Chertkov O."/>
            <person name="Del Rio T.G."/>
            <person name="Nolan M."/>
            <person name="Copeland A."/>
            <person name="Tice H."/>
            <person name="Cheng J.F."/>
            <person name="Lucas S."/>
            <person name="Han C."/>
            <person name="Goodwin L."/>
            <person name="Pitluck S."/>
            <person name="Ivanova N."/>
            <person name="Ovchinikova G."/>
            <person name="Pati A."/>
            <person name="Chen A."/>
            <person name="Palaniappan K."/>
            <person name="Mavromatis K."/>
            <person name="Liolios K."/>
            <person name="Brettin T."/>
            <person name="Fiebig A."/>
            <person name="Rohde M."/>
            <person name="Abt B."/>
            <person name="Goker M."/>
            <person name="Detter J.C."/>
            <person name="Woyke T."/>
            <person name="Bristow J."/>
            <person name="Eisen J.A."/>
            <person name="Markowitz V."/>
            <person name="Hugenholtz P."/>
            <person name="Kyrpides N.C."/>
            <person name="Klenk H.P."/>
            <person name="Lapidus A."/>
        </authorList>
    </citation>
    <scope>NUCLEOTIDE SEQUENCE [LARGE SCALE GENOMIC DNA]</scope>
    <source>
        <strain evidence="2">DSM 44963</strain>
    </source>
</reference>
<dbReference type="AlphaFoldDB" id="D6TCZ2"/>
<dbReference type="InParanoid" id="D6TCZ2"/>
<accession>D6TCZ2</accession>